<dbReference type="Proteomes" id="UP000779508">
    <property type="component" value="Unassembled WGS sequence"/>
</dbReference>
<keyword evidence="4" id="KW-1185">Reference proteome</keyword>
<dbReference type="EMBL" id="JAHLQK010000004">
    <property type="protein sequence ID" value="MBU5677097.1"/>
    <property type="molecule type" value="Genomic_DNA"/>
</dbReference>
<feature type="domain" description="Zinc-ribbon" evidence="2">
    <location>
        <begin position="97"/>
        <end position="117"/>
    </location>
</feature>
<dbReference type="RefSeq" id="WP_216417559.1">
    <property type="nucleotide sequence ID" value="NZ_JAHLQK010000004.1"/>
</dbReference>
<dbReference type="InterPro" id="IPR026870">
    <property type="entry name" value="Zinc_ribbon_dom"/>
</dbReference>
<accession>A0ABS6G3P1</accession>
<organism evidence="3 4">
    <name type="scientific">Alkaliphilus flagellatus</name>
    <dbReference type="NCBI Taxonomy" id="2841507"/>
    <lineage>
        <taxon>Bacteria</taxon>
        <taxon>Bacillati</taxon>
        <taxon>Bacillota</taxon>
        <taxon>Clostridia</taxon>
        <taxon>Peptostreptococcales</taxon>
        <taxon>Natronincolaceae</taxon>
        <taxon>Alkaliphilus</taxon>
    </lineage>
</organism>
<evidence type="ECO:0000259" key="2">
    <source>
        <dbReference type="Pfam" id="PF13240"/>
    </source>
</evidence>
<comment type="caution">
    <text evidence="3">The sequence shown here is derived from an EMBL/GenBank/DDBJ whole genome shotgun (WGS) entry which is preliminary data.</text>
</comment>
<sequence length="120" mass="13927">MSLLEKLSNTLSETAKSLGKKSSEFVEISKLSLNAQKKQDKIQDKYEQIGKYVYSKLKRVSYITREELEPWINEINALEGDIDRLEKMALNIRNIKHCTYCNIELDDDANYCPLCGKYLN</sequence>
<protein>
    <submittedName>
        <fullName evidence="3">Zinc ribbon domain-containing protein</fullName>
    </submittedName>
</protein>
<feature type="coiled-coil region" evidence="1">
    <location>
        <begin position="68"/>
        <end position="95"/>
    </location>
</feature>
<name>A0ABS6G3P1_9FIRM</name>
<evidence type="ECO:0000313" key="4">
    <source>
        <dbReference type="Proteomes" id="UP000779508"/>
    </source>
</evidence>
<evidence type="ECO:0000313" key="3">
    <source>
        <dbReference type="EMBL" id="MBU5677097.1"/>
    </source>
</evidence>
<proteinExistence type="predicted"/>
<evidence type="ECO:0000256" key="1">
    <source>
        <dbReference type="SAM" id="Coils"/>
    </source>
</evidence>
<reference evidence="3 4" key="1">
    <citation type="submission" date="2021-06" db="EMBL/GenBank/DDBJ databases">
        <authorList>
            <person name="Sun Q."/>
            <person name="Li D."/>
        </authorList>
    </citation>
    <scope>NUCLEOTIDE SEQUENCE [LARGE SCALE GENOMIC DNA]</scope>
    <source>
        <strain evidence="3 4">MSJ-5</strain>
    </source>
</reference>
<gene>
    <name evidence="3" type="ORF">KQI88_11815</name>
</gene>
<dbReference type="Pfam" id="PF13240">
    <property type="entry name" value="Zn_Ribbon_1"/>
    <property type="match status" value="1"/>
</dbReference>
<keyword evidence="1" id="KW-0175">Coiled coil</keyword>